<evidence type="ECO:0000256" key="1">
    <source>
        <dbReference type="ARBA" id="ARBA00004651"/>
    </source>
</evidence>
<keyword evidence="7" id="KW-0406">Ion transport</keyword>
<comment type="subcellular location">
    <subcellularLocation>
        <location evidence="1">Cell membrane</location>
        <topology evidence="1">Multi-pass membrane protein</topology>
    </subcellularLocation>
</comment>
<evidence type="ECO:0000256" key="7">
    <source>
        <dbReference type="ARBA" id="ARBA00023065"/>
    </source>
</evidence>
<dbReference type="GO" id="GO:0030171">
    <property type="term" value="F:voltage-gated proton channel activity"/>
    <property type="evidence" value="ECO:0000318"/>
    <property type="project" value="GO_Central"/>
</dbReference>
<protein>
    <submittedName>
        <fullName evidence="12">Voltage-gated hydrogen channel 1</fullName>
    </submittedName>
</protein>
<keyword evidence="8 11" id="KW-0472">Membrane</keyword>
<feature type="transmembrane region" description="Helical" evidence="11">
    <location>
        <begin position="138"/>
        <end position="155"/>
    </location>
</feature>
<proteinExistence type="predicted"/>
<dbReference type="STRING" id="4097.A0A1S4CL09"/>
<keyword evidence="3" id="KW-1003">Cell membrane</keyword>
<evidence type="ECO:0000256" key="10">
    <source>
        <dbReference type="SAM" id="Coils"/>
    </source>
</evidence>
<dbReference type="Gene3D" id="1.20.120.350">
    <property type="entry name" value="Voltage-gated potassium channels. Chain C"/>
    <property type="match status" value="1"/>
</dbReference>
<sequence length="237" mass="27448">MNSQEIQQSSNSIQIQNVEISIQNLIKIWDKRQRWHFFVMNPKQEPTKQQWRNNLTKFLESIPVRLFTIVLLIIDLVFTSLELSSSLISCPKNGNTKGQEKEEVWYHWAGITILGLLFLKSIGLVVGLGRSFFRRPGYLLDGIVVMVALFLEAYLEKKGGGLLVVVSLWRIVRVVESAFELSDEAIEAQIEEIVCQFEGLKEDNKRLMDCVVEKNKEIEKLKEELDQYKNQDKESKD</sequence>
<keyword evidence="5" id="KW-0851">Voltage-gated channel</keyword>
<dbReference type="InterPro" id="IPR027359">
    <property type="entry name" value="Volt_channel_dom_sf"/>
</dbReference>
<keyword evidence="9" id="KW-0407">Ion channel</keyword>
<feature type="transmembrane region" description="Helical" evidence="11">
    <location>
        <begin position="62"/>
        <end position="85"/>
    </location>
</feature>
<evidence type="ECO:0000256" key="11">
    <source>
        <dbReference type="SAM" id="Phobius"/>
    </source>
</evidence>
<dbReference type="PANTHER" id="PTHR46480:SF1">
    <property type="entry name" value="VOLTAGE-GATED HYDROGEN CHANNEL 1"/>
    <property type="match status" value="1"/>
</dbReference>
<keyword evidence="2" id="KW-0813">Transport</keyword>
<dbReference type="RefSeq" id="XP_016501726.1">
    <property type="nucleotide sequence ID" value="XM_016646240.1"/>
</dbReference>
<dbReference type="AlphaFoldDB" id="A0A1S4CL09"/>
<feature type="coiled-coil region" evidence="10">
    <location>
        <begin position="204"/>
        <end position="234"/>
    </location>
</feature>
<keyword evidence="6 11" id="KW-1133">Transmembrane helix</keyword>
<accession>A0A1S4CL09</accession>
<name>A0A1S4CL09_TOBAC</name>
<dbReference type="OMA" id="VWYHWAG"/>
<dbReference type="PANTHER" id="PTHR46480">
    <property type="entry name" value="F20B24.22"/>
    <property type="match status" value="1"/>
</dbReference>
<dbReference type="InterPro" id="IPR031846">
    <property type="entry name" value="Hvcn1"/>
</dbReference>
<feature type="transmembrane region" description="Helical" evidence="11">
    <location>
        <begin position="105"/>
        <end position="126"/>
    </location>
</feature>
<evidence type="ECO:0000256" key="9">
    <source>
        <dbReference type="ARBA" id="ARBA00023303"/>
    </source>
</evidence>
<dbReference type="GO" id="GO:0005886">
    <property type="term" value="C:plasma membrane"/>
    <property type="evidence" value="ECO:0000318"/>
    <property type="project" value="GO_Central"/>
</dbReference>
<keyword evidence="10" id="KW-0175">Coiled coil</keyword>
<keyword evidence="4 11" id="KW-0812">Transmembrane</keyword>
<evidence type="ECO:0000256" key="3">
    <source>
        <dbReference type="ARBA" id="ARBA00022475"/>
    </source>
</evidence>
<dbReference type="GO" id="GO:0034702">
    <property type="term" value="C:monoatomic ion channel complex"/>
    <property type="evidence" value="ECO:0007669"/>
    <property type="project" value="UniProtKB-KW"/>
</dbReference>
<evidence type="ECO:0000256" key="4">
    <source>
        <dbReference type="ARBA" id="ARBA00022692"/>
    </source>
</evidence>
<dbReference type="KEGG" id="nta:107820033"/>
<dbReference type="PaxDb" id="4097-A0A1S4CL09"/>
<evidence type="ECO:0000313" key="12">
    <source>
        <dbReference type="RefSeq" id="XP_016501726.1"/>
    </source>
</evidence>
<reference evidence="12" key="1">
    <citation type="submission" date="2025-08" db="UniProtKB">
        <authorList>
            <consortium name="RefSeq"/>
        </authorList>
    </citation>
    <scope>IDENTIFICATION</scope>
</reference>
<evidence type="ECO:0000256" key="5">
    <source>
        <dbReference type="ARBA" id="ARBA00022882"/>
    </source>
</evidence>
<evidence type="ECO:0000256" key="2">
    <source>
        <dbReference type="ARBA" id="ARBA00022448"/>
    </source>
</evidence>
<dbReference type="GO" id="GO:1902600">
    <property type="term" value="P:proton transmembrane transport"/>
    <property type="evidence" value="ECO:0000318"/>
    <property type="project" value="GO_Central"/>
</dbReference>
<evidence type="ECO:0000256" key="8">
    <source>
        <dbReference type="ARBA" id="ARBA00023136"/>
    </source>
</evidence>
<gene>
    <name evidence="12" type="primary">LOC107820033</name>
</gene>
<evidence type="ECO:0000256" key="6">
    <source>
        <dbReference type="ARBA" id="ARBA00022989"/>
    </source>
</evidence>
<dbReference type="OrthoDB" id="427456at2759"/>
<organism evidence="12">
    <name type="scientific">Nicotiana tabacum</name>
    <name type="common">Common tobacco</name>
    <dbReference type="NCBI Taxonomy" id="4097"/>
    <lineage>
        <taxon>Eukaryota</taxon>
        <taxon>Viridiplantae</taxon>
        <taxon>Streptophyta</taxon>
        <taxon>Embryophyta</taxon>
        <taxon>Tracheophyta</taxon>
        <taxon>Spermatophyta</taxon>
        <taxon>Magnoliopsida</taxon>
        <taxon>eudicotyledons</taxon>
        <taxon>Gunneridae</taxon>
        <taxon>Pentapetalae</taxon>
        <taxon>asterids</taxon>
        <taxon>lamiids</taxon>
        <taxon>Solanales</taxon>
        <taxon>Solanaceae</taxon>
        <taxon>Nicotianoideae</taxon>
        <taxon>Nicotianeae</taxon>
        <taxon>Nicotiana</taxon>
    </lineage>
</organism>